<evidence type="ECO:0000256" key="5">
    <source>
        <dbReference type="ARBA" id="ARBA00022490"/>
    </source>
</evidence>
<gene>
    <name evidence="15" type="ORF">AABB24_019715</name>
</gene>
<dbReference type="InterPro" id="IPR027417">
    <property type="entry name" value="P-loop_NTPase"/>
</dbReference>
<dbReference type="InterPro" id="IPR036691">
    <property type="entry name" value="Endo/exonu/phosph_ase_sf"/>
</dbReference>
<comment type="caution">
    <text evidence="15">The sequence shown here is derived from an EMBL/GenBank/DDBJ whole genome shotgun (WGS) entry which is preliminary data.</text>
</comment>
<evidence type="ECO:0000259" key="14">
    <source>
        <dbReference type="PROSITE" id="PS50878"/>
    </source>
</evidence>
<keyword evidence="7" id="KW-0381">Hypersensitive response</keyword>
<feature type="domain" description="Reverse transcriptase" evidence="14">
    <location>
        <begin position="1094"/>
        <end position="1357"/>
    </location>
</feature>
<dbReference type="PANTHER" id="PTHR46238">
    <property type="entry name" value="REVERSE TRANSCRIPTASE DOMAIN-CONTAINING PROTEIN"/>
    <property type="match status" value="1"/>
</dbReference>
<keyword evidence="5" id="KW-0963">Cytoplasm</keyword>
<sequence length="1536" mass="176727">MSWENSQRLFNIVTIPKISIDKLQLFTLEREFHKIFISLQRFTDEPNMLDVTQKVQTLFEDAAFILSPLYLTDNFDVCASEVQNKILLIKKEIRAKYSFPKISLPPSAKYVMDIIPYVLADIGGLVKIHDPCSPLYVPETVKEHIEDVSKELKLLRNFVYFVSERFLEHQSQHHIIFFTHVLAVSVHTSMLLWLYLPDLAPEQTNVMLSDFLRKWIKPIKPYTRKIYVDVLQSLKLTIQSAWYPNIRNEDAIDSQDRFLETILHNLVEVPTNSNSSQRVALKDHLEILQKMLNFLRANIFRMPIKDLEFLLRDIEIAVIDVGLLVYSLYEVEAPGGVNLTQVLDFSSNIEDLSVEIYLTIRKAFQSNLPRIHGLGYVDCHLNNLKKFQILHSDSLASVMDILQSIQKEFESLQPFLQAVAEARHNDLDEIQHCATKLIGKAHEVEYIVDACKREEAPVCCLERWILDIMEDITLIREEVAEIREKKMDLVALNTAPVHTSNLARSPMMNEEIVGFEDVIEKLRDQLIKGTKGRDVISVVGMPGLGKTTLAYRLYYDKSVASHFEIRAQCCVSQVYSRKDLLIAILRDAISENFECREKQADELADLLRKTLFSKRYLILVDDVWETSVWDVDGFKLWYSGGSRDRNGVGILVDGDLREQVVEVRRINDRLMTIKLVIGGCTLSVISAYAPQVGLDEEAKKRFYEDLDEVVRGIPNTEKIVIGGDFNGHIGATASGFDDVHGGFGFGERNGGGTSLLDFAKAFELVIANSCFPKKENHLVTFRSPVAKTQIDYLLLRRGDRGLFKDCKVIPSENLTTQHKLLVLDLKIKRDRRKKMISDRPRIKWGGLTPALSREMGEELMGMGAWSGSGDADNMWNKAASCIREVASKMLGVSRGKFGGHKGDWWWNGEVQGKVEAKKAAYTKLAECVDEEEKRTLKNVYKTTKTEAKLAVSKAKTAAFERLYVELGDKGGDKKLYRLAKARERKARDLDQVKCIKDEEGKILVEETSIKQRWRSYFHKLLNEKGEADIVLGELAHSERLRDFGYCRCVRSEEVLRAISRMSRGRATGPDEIPVEFWKYMDKAGIEWLTGLFNVIFKTAKMPDEWRWSTMVPLYKNKGDIQNCNNYRGIKLLSHTMKIWERVVEMRVRKGVSISENQFGFMPGRSTTEAIHLMRRLVEKYRERKRDLHMVFIDLEKAYDKVPRNVLWRCLESKGVPMIYIRAIKDMYDGAKTRVRTVGGDSEHFPVEMGLHQGSVLSPFLFALVMDELTRSIQETVPWCMLFADDIVLIDETRDRVNARLEVWRQTLESKGFRLSRTKTEYLGCKFSDVLDETDAEVRLVAQVIPKKESFKYLGAVIQGSGDIDDDVTHRVGAAWMKWRLASGVLCDKKIPPKLKGKFYRVVVRPAMLYGAECWPVKNAHVHKMHVAEMRMLRWMCGHTRSDKIRNEVIREKVGVASVVDKLREARLRWFGHVKRRSADAPVRRCEVMVVEGTRRGRGRPKKYWEEVIRHDLAMLHITEDMTLDRKEWRSRIKVEG</sequence>
<dbReference type="SUPFAM" id="SSF56672">
    <property type="entry name" value="DNA/RNA polymerases"/>
    <property type="match status" value="1"/>
</dbReference>
<dbReference type="CDD" id="cd14798">
    <property type="entry name" value="RX-CC_like"/>
    <property type="match status" value="1"/>
</dbReference>
<dbReference type="Gene3D" id="3.30.70.270">
    <property type="match status" value="1"/>
</dbReference>
<dbReference type="Gene3D" id="3.40.50.300">
    <property type="entry name" value="P-loop containing nucleotide triphosphate hydrolases"/>
    <property type="match status" value="1"/>
</dbReference>
<dbReference type="GO" id="GO:0005737">
    <property type="term" value="C:cytoplasm"/>
    <property type="evidence" value="ECO:0007669"/>
    <property type="project" value="UniProtKB-SubCell"/>
</dbReference>
<dbReference type="Pfam" id="PF00078">
    <property type="entry name" value="RVT_1"/>
    <property type="match status" value="1"/>
</dbReference>
<dbReference type="GO" id="GO:0005524">
    <property type="term" value="F:ATP binding"/>
    <property type="evidence" value="ECO:0007669"/>
    <property type="project" value="UniProtKB-KW"/>
</dbReference>
<dbReference type="SUPFAM" id="SSF56219">
    <property type="entry name" value="DNase I-like"/>
    <property type="match status" value="1"/>
</dbReference>
<evidence type="ECO:0000256" key="8">
    <source>
        <dbReference type="ARBA" id="ARBA00022737"/>
    </source>
</evidence>
<evidence type="ECO:0000256" key="3">
    <source>
        <dbReference type="ARBA" id="ARBA00004496"/>
    </source>
</evidence>
<keyword evidence="16" id="KW-1185">Reference proteome</keyword>
<dbReference type="Pfam" id="PF00931">
    <property type="entry name" value="NB-ARC"/>
    <property type="match status" value="1"/>
</dbReference>
<reference evidence="15 16" key="1">
    <citation type="submission" date="2024-05" db="EMBL/GenBank/DDBJ databases">
        <title>De novo assembly of an allotetraploid wild potato.</title>
        <authorList>
            <person name="Hosaka A.J."/>
        </authorList>
    </citation>
    <scope>NUCLEOTIDE SEQUENCE [LARGE SCALE GENOMIC DNA]</scope>
    <source>
        <tissue evidence="15">Young leaves</tissue>
    </source>
</reference>
<dbReference type="InterPro" id="IPR038005">
    <property type="entry name" value="RX-like_CC"/>
</dbReference>
<dbReference type="EMBL" id="JBJKTR010000012">
    <property type="protein sequence ID" value="KAL3351260.1"/>
    <property type="molecule type" value="Genomic_DNA"/>
</dbReference>
<dbReference type="PANTHER" id="PTHR46238:SF8">
    <property type="entry name" value="ENDONUCLEASE_EXONUCLEASE_PHOSPHATASE DOMAIN-CONTAINING PROTEIN"/>
    <property type="match status" value="1"/>
</dbReference>
<keyword evidence="9" id="KW-0547">Nucleotide-binding</keyword>
<dbReference type="InterPro" id="IPR000477">
    <property type="entry name" value="RT_dom"/>
</dbReference>
<keyword evidence="13" id="KW-0472">Membrane</keyword>
<evidence type="ECO:0000256" key="7">
    <source>
        <dbReference type="ARBA" id="ARBA00022667"/>
    </source>
</evidence>
<evidence type="ECO:0000256" key="9">
    <source>
        <dbReference type="ARBA" id="ARBA00022741"/>
    </source>
</evidence>
<evidence type="ECO:0000256" key="1">
    <source>
        <dbReference type="ARBA" id="ARBA00002074"/>
    </source>
</evidence>
<accession>A0ABD2T4W1</accession>
<comment type="similarity">
    <text evidence="4">Belongs to the disease resistance NB-LRR family.</text>
</comment>
<dbReference type="InterPro" id="IPR043128">
    <property type="entry name" value="Rev_trsase/Diguanyl_cyclase"/>
</dbReference>
<evidence type="ECO:0000256" key="13">
    <source>
        <dbReference type="ARBA" id="ARBA00023136"/>
    </source>
</evidence>
<evidence type="ECO:0000313" key="16">
    <source>
        <dbReference type="Proteomes" id="UP001627284"/>
    </source>
</evidence>
<name>A0ABD2T4W1_9SOLN</name>
<dbReference type="GO" id="GO:0009626">
    <property type="term" value="P:plant-type hypersensitive response"/>
    <property type="evidence" value="ECO:0007669"/>
    <property type="project" value="UniProtKB-KW"/>
</dbReference>
<dbReference type="PROSITE" id="PS50878">
    <property type="entry name" value="RT_POL"/>
    <property type="match status" value="1"/>
</dbReference>
<keyword evidence="12" id="KW-0175">Coiled coil</keyword>
<keyword evidence="11" id="KW-0067">ATP-binding</keyword>
<dbReference type="Pfam" id="PF12061">
    <property type="entry name" value="NB-LRR"/>
    <property type="match status" value="1"/>
</dbReference>
<evidence type="ECO:0000256" key="6">
    <source>
        <dbReference type="ARBA" id="ARBA00022614"/>
    </source>
</evidence>
<proteinExistence type="inferred from homology"/>
<dbReference type="InterPro" id="IPR021929">
    <property type="entry name" value="R1A-like_N"/>
</dbReference>
<keyword evidence="6" id="KW-0433">Leucine-rich repeat</keyword>
<evidence type="ECO:0000256" key="2">
    <source>
        <dbReference type="ARBA" id="ARBA00004370"/>
    </source>
</evidence>
<keyword evidence="8" id="KW-0677">Repeat</keyword>
<comment type="subcellular location">
    <subcellularLocation>
        <location evidence="3">Cytoplasm</location>
    </subcellularLocation>
    <subcellularLocation>
        <location evidence="2">Membrane</location>
    </subcellularLocation>
</comment>
<evidence type="ECO:0000256" key="10">
    <source>
        <dbReference type="ARBA" id="ARBA00022821"/>
    </source>
</evidence>
<organism evidence="15 16">
    <name type="scientific">Solanum stoloniferum</name>
    <dbReference type="NCBI Taxonomy" id="62892"/>
    <lineage>
        <taxon>Eukaryota</taxon>
        <taxon>Viridiplantae</taxon>
        <taxon>Streptophyta</taxon>
        <taxon>Embryophyta</taxon>
        <taxon>Tracheophyta</taxon>
        <taxon>Spermatophyta</taxon>
        <taxon>Magnoliopsida</taxon>
        <taxon>eudicotyledons</taxon>
        <taxon>Gunneridae</taxon>
        <taxon>Pentapetalae</taxon>
        <taxon>asterids</taxon>
        <taxon>lamiids</taxon>
        <taxon>Solanales</taxon>
        <taxon>Solanaceae</taxon>
        <taxon>Solanoideae</taxon>
        <taxon>Solaneae</taxon>
        <taxon>Solanum</taxon>
    </lineage>
</organism>
<dbReference type="CDD" id="cd01650">
    <property type="entry name" value="RT_nLTR_like"/>
    <property type="match status" value="1"/>
</dbReference>
<evidence type="ECO:0000256" key="12">
    <source>
        <dbReference type="ARBA" id="ARBA00023054"/>
    </source>
</evidence>
<dbReference type="InterPro" id="IPR043502">
    <property type="entry name" value="DNA/RNA_pol_sf"/>
</dbReference>
<dbReference type="Proteomes" id="UP001627284">
    <property type="component" value="Unassembled WGS sequence"/>
</dbReference>
<dbReference type="InterPro" id="IPR002182">
    <property type="entry name" value="NB-ARC"/>
</dbReference>
<evidence type="ECO:0000256" key="4">
    <source>
        <dbReference type="ARBA" id="ARBA00008894"/>
    </source>
</evidence>
<dbReference type="CDD" id="cd09076">
    <property type="entry name" value="L1-EN"/>
    <property type="match status" value="1"/>
</dbReference>
<protein>
    <recommendedName>
        <fullName evidence="14">Reverse transcriptase domain-containing protein</fullName>
    </recommendedName>
</protein>
<comment type="function">
    <text evidence="1">Confers resistance to late blight (Phytophthora infestans) races carrying the avirulence gene Avr1. Resistance proteins guard the plant against pathogens that contain an appropriate avirulence protein via an indirect interaction with this avirulence protein. That triggers a defense system including the hypersensitive response, which restricts the pathogen growth.</text>
</comment>
<evidence type="ECO:0000313" key="15">
    <source>
        <dbReference type="EMBL" id="KAL3351260.1"/>
    </source>
</evidence>
<dbReference type="SUPFAM" id="SSF52540">
    <property type="entry name" value="P-loop containing nucleoside triphosphate hydrolases"/>
    <property type="match status" value="1"/>
</dbReference>
<dbReference type="GO" id="GO:0016020">
    <property type="term" value="C:membrane"/>
    <property type="evidence" value="ECO:0007669"/>
    <property type="project" value="UniProtKB-SubCell"/>
</dbReference>
<evidence type="ECO:0000256" key="11">
    <source>
        <dbReference type="ARBA" id="ARBA00022840"/>
    </source>
</evidence>
<dbReference type="PRINTS" id="PR00364">
    <property type="entry name" value="DISEASERSIST"/>
</dbReference>
<keyword evidence="10" id="KW-0611">Plant defense</keyword>